<protein>
    <submittedName>
        <fullName evidence="1">Uncharacterized protein</fullName>
    </submittedName>
</protein>
<dbReference type="Proteomes" id="UP001457282">
    <property type="component" value="Unassembled WGS sequence"/>
</dbReference>
<evidence type="ECO:0000313" key="2">
    <source>
        <dbReference type="Proteomes" id="UP001457282"/>
    </source>
</evidence>
<keyword evidence="2" id="KW-1185">Reference proteome</keyword>
<proteinExistence type="predicted"/>
<sequence>MPGRLEEETGPNVAVCLGFSWAKIFWIAVGRQVPDGGFRCGEPDMVTSMIVLVVSLKVWDCQSGSNLIDEISGSVAIHFIAVGGGCLCLPNPVWYSPKGRVTLLGSDDEGSGDLVGRRLAGWTWDQLGFSGLCLGCNTFYYYRSDGFIAQGFG</sequence>
<accession>A0AAW1Y7C5</accession>
<name>A0AAW1Y7C5_RUBAR</name>
<dbReference type="AlphaFoldDB" id="A0AAW1Y7C5"/>
<evidence type="ECO:0000313" key="1">
    <source>
        <dbReference type="EMBL" id="KAK9943965.1"/>
    </source>
</evidence>
<gene>
    <name evidence="1" type="ORF">M0R45_009552</name>
</gene>
<dbReference type="EMBL" id="JBEDUW010000002">
    <property type="protein sequence ID" value="KAK9943965.1"/>
    <property type="molecule type" value="Genomic_DNA"/>
</dbReference>
<reference evidence="1 2" key="1">
    <citation type="journal article" date="2023" name="G3 (Bethesda)">
        <title>A chromosome-length genome assembly and annotation of blackberry (Rubus argutus, cv. 'Hillquist').</title>
        <authorList>
            <person name="Bruna T."/>
            <person name="Aryal R."/>
            <person name="Dudchenko O."/>
            <person name="Sargent D.J."/>
            <person name="Mead D."/>
            <person name="Buti M."/>
            <person name="Cavallini A."/>
            <person name="Hytonen T."/>
            <person name="Andres J."/>
            <person name="Pham M."/>
            <person name="Weisz D."/>
            <person name="Mascagni F."/>
            <person name="Usai G."/>
            <person name="Natali L."/>
            <person name="Bassil N."/>
            <person name="Fernandez G.E."/>
            <person name="Lomsadze A."/>
            <person name="Armour M."/>
            <person name="Olukolu B."/>
            <person name="Poorten T."/>
            <person name="Britton C."/>
            <person name="Davik J."/>
            <person name="Ashrafi H."/>
            <person name="Aiden E.L."/>
            <person name="Borodovsky M."/>
            <person name="Worthington M."/>
        </authorList>
    </citation>
    <scope>NUCLEOTIDE SEQUENCE [LARGE SCALE GENOMIC DNA]</scope>
    <source>
        <strain evidence="1">PI 553951</strain>
    </source>
</reference>
<organism evidence="1 2">
    <name type="scientific">Rubus argutus</name>
    <name type="common">Southern blackberry</name>
    <dbReference type="NCBI Taxonomy" id="59490"/>
    <lineage>
        <taxon>Eukaryota</taxon>
        <taxon>Viridiplantae</taxon>
        <taxon>Streptophyta</taxon>
        <taxon>Embryophyta</taxon>
        <taxon>Tracheophyta</taxon>
        <taxon>Spermatophyta</taxon>
        <taxon>Magnoliopsida</taxon>
        <taxon>eudicotyledons</taxon>
        <taxon>Gunneridae</taxon>
        <taxon>Pentapetalae</taxon>
        <taxon>rosids</taxon>
        <taxon>fabids</taxon>
        <taxon>Rosales</taxon>
        <taxon>Rosaceae</taxon>
        <taxon>Rosoideae</taxon>
        <taxon>Rosoideae incertae sedis</taxon>
        <taxon>Rubus</taxon>
    </lineage>
</organism>
<comment type="caution">
    <text evidence="1">The sequence shown here is derived from an EMBL/GenBank/DDBJ whole genome shotgun (WGS) entry which is preliminary data.</text>
</comment>